<dbReference type="GO" id="GO:0071949">
    <property type="term" value="F:FAD binding"/>
    <property type="evidence" value="ECO:0007669"/>
    <property type="project" value="InterPro"/>
</dbReference>
<organism evidence="5">
    <name type="scientific">Gaeumannomyces tritici (strain R3-111a-1)</name>
    <name type="common">Wheat and barley take-all root rot fungus</name>
    <name type="synonym">Gaeumannomyces graminis var. tritici</name>
    <dbReference type="NCBI Taxonomy" id="644352"/>
    <lineage>
        <taxon>Eukaryota</taxon>
        <taxon>Fungi</taxon>
        <taxon>Dikarya</taxon>
        <taxon>Ascomycota</taxon>
        <taxon>Pezizomycotina</taxon>
        <taxon>Sordariomycetes</taxon>
        <taxon>Sordariomycetidae</taxon>
        <taxon>Magnaporthales</taxon>
        <taxon>Magnaporthaceae</taxon>
        <taxon>Gaeumannomyces</taxon>
    </lineage>
</organism>
<dbReference type="VEuPathDB" id="FungiDB:GGTG_13701"/>
<reference evidence="5" key="3">
    <citation type="submission" date="2010-09" db="EMBL/GenBank/DDBJ databases">
        <title>Annotation of Gaeumannomyces graminis var. tritici R3-111a-1.</title>
        <authorList>
            <consortium name="The Broad Institute Genome Sequencing Platform"/>
            <person name="Ma L.-J."/>
            <person name="Dead R."/>
            <person name="Young S.K."/>
            <person name="Zeng Q."/>
            <person name="Gargeya S."/>
            <person name="Fitzgerald M."/>
            <person name="Haas B."/>
            <person name="Abouelleil A."/>
            <person name="Alvarado L."/>
            <person name="Arachchi H.M."/>
            <person name="Berlin A."/>
            <person name="Brown A."/>
            <person name="Chapman S.B."/>
            <person name="Chen Z."/>
            <person name="Dunbar C."/>
            <person name="Freedman E."/>
            <person name="Gearin G."/>
            <person name="Gellesch M."/>
            <person name="Goldberg J."/>
            <person name="Griggs A."/>
            <person name="Gujja S."/>
            <person name="Heiman D."/>
            <person name="Howarth C."/>
            <person name="Larson L."/>
            <person name="Lui A."/>
            <person name="MacDonald P.J.P."/>
            <person name="Mehta T."/>
            <person name="Montmayeur A."/>
            <person name="Murphy C."/>
            <person name="Neiman D."/>
            <person name="Pearson M."/>
            <person name="Priest M."/>
            <person name="Roberts A."/>
            <person name="Saif S."/>
            <person name="Shea T."/>
            <person name="Shenoy N."/>
            <person name="Sisk P."/>
            <person name="Stolte C."/>
            <person name="Sykes S."/>
            <person name="Yandava C."/>
            <person name="Wortman J."/>
            <person name="Nusbaum C."/>
            <person name="Birren B."/>
        </authorList>
    </citation>
    <scope>NUCLEOTIDE SEQUENCE</scope>
    <source>
        <strain evidence="5">R3-111a-1</strain>
    </source>
</reference>
<dbReference type="InterPro" id="IPR016169">
    <property type="entry name" value="FAD-bd_PCMH_sub2"/>
</dbReference>
<feature type="non-terminal residue" evidence="5">
    <location>
        <position position="548"/>
    </location>
</feature>
<reference evidence="5" key="2">
    <citation type="submission" date="2010-07" db="EMBL/GenBank/DDBJ databases">
        <authorList>
            <consortium name="The Broad Institute Genome Sequencing Platform"/>
            <consortium name="Broad Institute Genome Sequencing Center for Infectious Disease"/>
            <person name="Ma L.-J."/>
            <person name="Dead R."/>
            <person name="Young S."/>
            <person name="Zeng Q."/>
            <person name="Koehrsen M."/>
            <person name="Alvarado L."/>
            <person name="Berlin A."/>
            <person name="Chapman S.B."/>
            <person name="Chen Z."/>
            <person name="Freedman E."/>
            <person name="Gellesch M."/>
            <person name="Goldberg J."/>
            <person name="Griggs A."/>
            <person name="Gujja S."/>
            <person name="Heilman E.R."/>
            <person name="Heiman D."/>
            <person name="Hepburn T."/>
            <person name="Howarth C."/>
            <person name="Jen D."/>
            <person name="Larson L."/>
            <person name="Mehta T."/>
            <person name="Neiman D."/>
            <person name="Pearson M."/>
            <person name="Roberts A."/>
            <person name="Saif S."/>
            <person name="Shea T."/>
            <person name="Shenoy N."/>
            <person name="Sisk P."/>
            <person name="Stolte C."/>
            <person name="Sykes S."/>
            <person name="Walk T."/>
            <person name="White J."/>
            <person name="Yandava C."/>
            <person name="Haas B."/>
            <person name="Nusbaum C."/>
            <person name="Birren B."/>
        </authorList>
    </citation>
    <scope>NUCLEOTIDE SEQUENCE</scope>
    <source>
        <strain evidence="5">R3-111a-1</strain>
    </source>
</reference>
<accession>J8TLV9</accession>
<dbReference type="Proteomes" id="UP000006039">
    <property type="component" value="Unassembled WGS sequence"/>
</dbReference>
<dbReference type="EnsemblFungi" id="EJT68736">
    <property type="protein sequence ID" value="EJT68736"/>
    <property type="gene ID" value="GGTG_13701"/>
</dbReference>
<dbReference type="RefSeq" id="XP_009229882.1">
    <property type="nucleotide sequence ID" value="XM_009231618.1"/>
</dbReference>
<evidence type="ECO:0000256" key="3">
    <source>
        <dbReference type="SAM" id="MobiDB-lite"/>
    </source>
</evidence>
<evidence type="ECO:0000313" key="5">
    <source>
        <dbReference type="EMBL" id="EJT68736.1"/>
    </source>
</evidence>
<reference evidence="6" key="5">
    <citation type="submission" date="2018-04" db="UniProtKB">
        <authorList>
            <consortium name="EnsemblFungi"/>
        </authorList>
    </citation>
    <scope>IDENTIFICATION</scope>
    <source>
        <strain evidence="6">R3-111a-1</strain>
    </source>
</reference>
<dbReference type="InterPro" id="IPR036318">
    <property type="entry name" value="FAD-bd_PCMH-like_sf"/>
</dbReference>
<dbReference type="Pfam" id="PF08031">
    <property type="entry name" value="BBE"/>
    <property type="match status" value="1"/>
</dbReference>
<dbReference type="PANTHER" id="PTHR13878:SF91">
    <property type="entry name" value="FAD BINDING DOMAIN PROTEIN (AFU_ORTHOLOGUE AFUA_6G12070)-RELATED"/>
    <property type="match status" value="1"/>
</dbReference>
<dbReference type="Pfam" id="PF01565">
    <property type="entry name" value="FAD_binding_4"/>
    <property type="match status" value="1"/>
</dbReference>
<dbReference type="GeneID" id="20354159"/>
<dbReference type="InterPro" id="IPR016166">
    <property type="entry name" value="FAD-bd_PCMH"/>
</dbReference>
<protein>
    <recommendedName>
        <fullName evidence="4">FAD-binding PCMH-type domain-containing protein</fullName>
    </recommendedName>
</protein>
<evidence type="ECO:0000313" key="6">
    <source>
        <dbReference type="EnsemblFungi" id="EJT68736"/>
    </source>
</evidence>
<reference evidence="6" key="4">
    <citation type="journal article" date="2015" name="G3 (Bethesda)">
        <title>Genome sequences of three phytopathogenic species of the Magnaporthaceae family of fungi.</title>
        <authorList>
            <person name="Okagaki L.H."/>
            <person name="Nunes C.C."/>
            <person name="Sailsbery J."/>
            <person name="Clay B."/>
            <person name="Brown D."/>
            <person name="John T."/>
            <person name="Oh Y."/>
            <person name="Young N."/>
            <person name="Fitzgerald M."/>
            <person name="Haas B.J."/>
            <person name="Zeng Q."/>
            <person name="Young S."/>
            <person name="Adiconis X."/>
            <person name="Fan L."/>
            <person name="Levin J.Z."/>
            <person name="Mitchell T.K."/>
            <person name="Okubara P.A."/>
            <person name="Farman M.L."/>
            <person name="Kohn L.M."/>
            <person name="Birren B."/>
            <person name="Ma L.-J."/>
            <person name="Dean R.A."/>
        </authorList>
    </citation>
    <scope>NUCLEOTIDE SEQUENCE</scope>
    <source>
        <strain evidence="6">R3-111a-1</strain>
    </source>
</reference>
<evidence type="ECO:0000259" key="4">
    <source>
        <dbReference type="PROSITE" id="PS51387"/>
    </source>
</evidence>
<dbReference type="InterPro" id="IPR006094">
    <property type="entry name" value="Oxid_FAD_bind_N"/>
</dbReference>
<dbReference type="EMBL" id="GL385430">
    <property type="protein sequence ID" value="EJT68736.1"/>
    <property type="molecule type" value="Genomic_DNA"/>
</dbReference>
<dbReference type="OrthoDB" id="9983560at2759"/>
<dbReference type="InterPro" id="IPR050432">
    <property type="entry name" value="FAD-linked_Oxidoreductases_BP"/>
</dbReference>
<dbReference type="Gene3D" id="3.30.465.10">
    <property type="match status" value="1"/>
</dbReference>
<keyword evidence="2" id="KW-0560">Oxidoreductase</keyword>
<evidence type="ECO:0000256" key="2">
    <source>
        <dbReference type="ARBA" id="ARBA00023002"/>
    </source>
</evidence>
<dbReference type="STRING" id="644352.J8TLV9"/>
<dbReference type="PANTHER" id="PTHR13878">
    <property type="entry name" value="GULONOLACTONE OXIDASE"/>
    <property type="match status" value="1"/>
</dbReference>
<comment type="similarity">
    <text evidence="1">Belongs to the oxygen-dependent FAD-linked oxidoreductase family.</text>
</comment>
<gene>
    <name evidence="6" type="primary">20354159</name>
    <name evidence="5" type="ORF">GGTG_13701</name>
</gene>
<dbReference type="SUPFAM" id="SSF56176">
    <property type="entry name" value="FAD-binding/transporter-associated domain-like"/>
    <property type="match status" value="1"/>
</dbReference>
<evidence type="ECO:0000313" key="7">
    <source>
        <dbReference type="Proteomes" id="UP000006039"/>
    </source>
</evidence>
<dbReference type="GO" id="GO:0016491">
    <property type="term" value="F:oxidoreductase activity"/>
    <property type="evidence" value="ECO:0007669"/>
    <property type="project" value="UniProtKB-KW"/>
</dbReference>
<feature type="domain" description="FAD-binding PCMH-type" evidence="4">
    <location>
        <begin position="60"/>
        <end position="246"/>
    </location>
</feature>
<sequence>QDDGGQGGGGGYDAERCQWLLGEGGAGRFYVDDPVTVLTRWPQGDTCPASTPPAAGNCTRGGYAYYVVNATSVRQIQAAVNFARNRNVRLTVKNTGHDFVGKSTGRGALSVWTHNLKSFEFIPSYNVTADDGGTLLYSGMAARVGTGLESWEMYALMRRHGMHLGVPGDSTVAPYGGWVQGGGHHNLASRLGLGADQVLSLQVVTADGRLVTADHVANPDLFWALRGGGPSTYGIITSAIVKAHAPLEVVQSPLRFSTALVNATNATSAAEKAEVFWAAVGATYWFCKHVTDAGGTVYDNIRRLSPGDGGFDFTADFELPGMTGMTARALVQPLYDELRGLGVAVAATATVRASPRSTDASGGRGDRPGNTRFASRLFPRANWEDVGVFAATMTAIRRPVEAGYTFHGIHMTPTLAVAGWPGRDSAVNPTFRTTQMHADLFDRASASPGGGAAAWLETWAELNRHMQGIREATPGGGAYVNEADRLEPGWQGSFWGDKYERLLAIKGARDPWGLFYAPTTPGSEAWEVRTADGLPTQNGRLCRVGERA</sequence>
<dbReference type="InterPro" id="IPR012951">
    <property type="entry name" value="BBE"/>
</dbReference>
<dbReference type="PROSITE" id="PS51387">
    <property type="entry name" value="FAD_PCMH"/>
    <property type="match status" value="1"/>
</dbReference>
<name>J8TLV9_GAET3</name>
<proteinExistence type="inferred from homology"/>
<evidence type="ECO:0000256" key="1">
    <source>
        <dbReference type="ARBA" id="ARBA00005466"/>
    </source>
</evidence>
<reference evidence="7" key="1">
    <citation type="submission" date="2010-07" db="EMBL/GenBank/DDBJ databases">
        <title>The genome sequence of Gaeumannomyces graminis var. tritici strain R3-111a-1.</title>
        <authorList>
            <consortium name="The Broad Institute Genome Sequencing Platform"/>
            <person name="Ma L.-J."/>
            <person name="Dead R."/>
            <person name="Young S."/>
            <person name="Zeng Q."/>
            <person name="Koehrsen M."/>
            <person name="Alvarado L."/>
            <person name="Berlin A."/>
            <person name="Chapman S.B."/>
            <person name="Chen Z."/>
            <person name="Freedman E."/>
            <person name="Gellesch M."/>
            <person name="Goldberg J."/>
            <person name="Griggs A."/>
            <person name="Gujja S."/>
            <person name="Heilman E.R."/>
            <person name="Heiman D."/>
            <person name="Hepburn T."/>
            <person name="Howarth C."/>
            <person name="Jen D."/>
            <person name="Larson L."/>
            <person name="Mehta T."/>
            <person name="Neiman D."/>
            <person name="Pearson M."/>
            <person name="Roberts A."/>
            <person name="Saif S."/>
            <person name="Shea T."/>
            <person name="Shenoy N."/>
            <person name="Sisk P."/>
            <person name="Stolte C."/>
            <person name="Sykes S."/>
            <person name="Walk T."/>
            <person name="White J."/>
            <person name="Yandava C."/>
            <person name="Haas B."/>
            <person name="Nusbaum C."/>
            <person name="Birren B."/>
        </authorList>
    </citation>
    <scope>NUCLEOTIDE SEQUENCE [LARGE SCALE GENOMIC DNA]</scope>
    <source>
        <strain evidence="7">R3-111a-1</strain>
    </source>
</reference>
<feature type="region of interest" description="Disordered" evidence="3">
    <location>
        <begin position="352"/>
        <end position="372"/>
    </location>
</feature>
<keyword evidence="7" id="KW-1185">Reference proteome</keyword>
<dbReference type="AlphaFoldDB" id="J8TLV9"/>